<sequence>VDFQFADAEKQPGTPTSIRVTSSPNSLCGVKIVDKSVNILDSNDQLTKDRVFQFLEDLNTDSYYSSDLCDRKKSQPGLESSTITTINSSPDTHQASSYEDSYAAFQEAGFVVISNLILFSRPCKDYGGGSYYDEEYETGEYETGEYITAESGSYESFEDDVPGGPAGAAFQAAPQGRRSQLTKSAVSVRDYFPETWLFQLQMTGLHFKKIEQLTFLFPEQSRTWKSFVGEVELIATHSHKLPHFQYKFPEISRI</sequence>
<feature type="region of interest" description="Disordered" evidence="1">
    <location>
        <begin position="1"/>
        <end position="22"/>
    </location>
</feature>
<dbReference type="AlphaFoldDB" id="A0A4Y2SV73"/>
<feature type="non-terminal residue" evidence="3">
    <location>
        <position position="1"/>
    </location>
</feature>
<evidence type="ECO:0000259" key="2">
    <source>
        <dbReference type="Pfam" id="PF07703"/>
    </source>
</evidence>
<gene>
    <name evidence="3" type="ORF">AVEN_45686_1</name>
</gene>
<dbReference type="PANTHER" id="PTHR11412:SF171">
    <property type="entry name" value="PREGNANCY ZONE PROTEIN-LIKE PROTEIN"/>
    <property type="match status" value="1"/>
</dbReference>
<protein>
    <recommendedName>
        <fullName evidence="2">Alpha-2-macroglobulin bait region domain-containing protein</fullName>
    </recommendedName>
</protein>
<dbReference type="OrthoDB" id="9998011at2759"/>
<proteinExistence type="predicted"/>
<dbReference type="InterPro" id="IPR050473">
    <property type="entry name" value="A2M/Complement_sys"/>
</dbReference>
<comment type="caution">
    <text evidence="3">The sequence shown here is derived from an EMBL/GenBank/DDBJ whole genome shotgun (WGS) entry which is preliminary data.</text>
</comment>
<dbReference type="Proteomes" id="UP000499080">
    <property type="component" value="Unassembled WGS sequence"/>
</dbReference>
<feature type="domain" description="Alpha-2-macroglobulin bait region" evidence="2">
    <location>
        <begin position="3"/>
        <end position="39"/>
    </location>
</feature>
<feature type="region of interest" description="Disordered" evidence="1">
    <location>
        <begin position="73"/>
        <end position="93"/>
    </location>
</feature>
<organism evidence="3 4">
    <name type="scientific">Araneus ventricosus</name>
    <name type="common">Orbweaver spider</name>
    <name type="synonym">Epeira ventricosa</name>
    <dbReference type="NCBI Taxonomy" id="182803"/>
    <lineage>
        <taxon>Eukaryota</taxon>
        <taxon>Metazoa</taxon>
        <taxon>Ecdysozoa</taxon>
        <taxon>Arthropoda</taxon>
        <taxon>Chelicerata</taxon>
        <taxon>Arachnida</taxon>
        <taxon>Araneae</taxon>
        <taxon>Araneomorphae</taxon>
        <taxon>Entelegynae</taxon>
        <taxon>Araneoidea</taxon>
        <taxon>Araneidae</taxon>
        <taxon>Araneus</taxon>
    </lineage>
</organism>
<accession>A0A4Y2SV73</accession>
<dbReference type="InterPro" id="IPR011625">
    <property type="entry name" value="A2M_N_BRD"/>
</dbReference>
<reference evidence="3 4" key="1">
    <citation type="journal article" date="2019" name="Sci. Rep.">
        <title>Orb-weaving spider Araneus ventricosus genome elucidates the spidroin gene catalogue.</title>
        <authorList>
            <person name="Kono N."/>
            <person name="Nakamura H."/>
            <person name="Ohtoshi R."/>
            <person name="Moran D.A.P."/>
            <person name="Shinohara A."/>
            <person name="Yoshida Y."/>
            <person name="Fujiwara M."/>
            <person name="Mori M."/>
            <person name="Tomita M."/>
            <person name="Arakawa K."/>
        </authorList>
    </citation>
    <scope>NUCLEOTIDE SEQUENCE [LARGE SCALE GENOMIC DNA]</scope>
</reference>
<feature type="compositionally biased region" description="Polar residues" evidence="1">
    <location>
        <begin position="13"/>
        <end position="22"/>
    </location>
</feature>
<keyword evidence="4" id="KW-1185">Reference proteome</keyword>
<dbReference type="Gene3D" id="6.20.50.160">
    <property type="match status" value="1"/>
</dbReference>
<name>A0A4Y2SV73_ARAVE</name>
<feature type="compositionally biased region" description="Polar residues" evidence="1">
    <location>
        <begin position="77"/>
        <end position="93"/>
    </location>
</feature>
<evidence type="ECO:0000313" key="3">
    <source>
        <dbReference type="EMBL" id="GBN91543.1"/>
    </source>
</evidence>
<evidence type="ECO:0000256" key="1">
    <source>
        <dbReference type="SAM" id="MobiDB-lite"/>
    </source>
</evidence>
<dbReference type="PANTHER" id="PTHR11412">
    <property type="entry name" value="MACROGLOBULIN / COMPLEMENT"/>
    <property type="match status" value="1"/>
</dbReference>
<evidence type="ECO:0000313" key="4">
    <source>
        <dbReference type="Proteomes" id="UP000499080"/>
    </source>
</evidence>
<dbReference type="Pfam" id="PF07703">
    <property type="entry name" value="A2M_BRD"/>
    <property type="match status" value="1"/>
</dbReference>
<dbReference type="EMBL" id="BGPR01023935">
    <property type="protein sequence ID" value="GBN91543.1"/>
    <property type="molecule type" value="Genomic_DNA"/>
</dbReference>